<protein>
    <submittedName>
        <fullName evidence="2">Type II secretion system protein</fullName>
    </submittedName>
</protein>
<evidence type="ECO:0000313" key="3">
    <source>
        <dbReference type="Proteomes" id="UP000595278"/>
    </source>
</evidence>
<dbReference type="Proteomes" id="UP000595278">
    <property type="component" value="Chromosome"/>
</dbReference>
<sequence length="516" mass="58763">MLSISRLPQKTSGFTLLEILLVITIISIVVAGIAFWVLNFTSVGSKLLNKQDVQIVDTAPKTVDIPIKNTGQIVINLTDEPLQILPVDEKLLFAFDKDIKIGTEWPTGNAGLLVKSYDGIQVELIGYNYLKANRQVANSGYAALKDLDTNSDNILDEFDIDFTNLYVWLDTNQNGVVDRDELHSLQKLGIKSLNIASVVNKNIRVNKSIITKQGQFIQEDGSKGSFVEINLFQDPYYREFTDKIAVSENAKKLPNIKASGYVRDLQEAVTLNPDLYPVIVDYFAIDLADRRFNQMDQIIFEWSKTLKNPYLESRLKSISTPKFDIRLGKDLQFDKYTDIALDNQKIVAGLMAIEAFTGQRQLHFFKTEVLNSLTQTWELNLIISFENQVIMSQTISANPDGTKKQVLLSSDMLSFTPEQRLIIRKKYDMVVENLYKKLQELQGDTKQNIAQLDDPSDQQWVDKSLQEQINTGQYFRKPQKVIDYPRRRHMSECVKPGNIIDQQVRDCAAGKISKTW</sequence>
<dbReference type="Pfam" id="PF07963">
    <property type="entry name" value="N_methyl"/>
    <property type="match status" value="1"/>
</dbReference>
<dbReference type="NCBIfam" id="TIGR02532">
    <property type="entry name" value="IV_pilin_GFxxxE"/>
    <property type="match status" value="1"/>
</dbReference>
<dbReference type="KEGG" id="eaz:JHT90_05145"/>
<keyword evidence="3" id="KW-1185">Reference proteome</keyword>
<name>A0A974NHD0_9GAMM</name>
<dbReference type="EMBL" id="CP067393">
    <property type="protein sequence ID" value="QQP86626.1"/>
    <property type="molecule type" value="Genomic_DNA"/>
</dbReference>
<dbReference type="PROSITE" id="PS00409">
    <property type="entry name" value="PROKAR_NTER_METHYL"/>
    <property type="match status" value="1"/>
</dbReference>
<dbReference type="PROSITE" id="PS00018">
    <property type="entry name" value="EF_HAND_1"/>
    <property type="match status" value="1"/>
</dbReference>
<dbReference type="InterPro" id="IPR018247">
    <property type="entry name" value="EF_Hand_1_Ca_BS"/>
</dbReference>
<dbReference type="AlphaFoldDB" id="A0A974NHD0"/>
<feature type="transmembrane region" description="Helical" evidence="1">
    <location>
        <begin position="12"/>
        <end position="38"/>
    </location>
</feature>
<dbReference type="InterPro" id="IPR012902">
    <property type="entry name" value="N_methyl_site"/>
</dbReference>
<organism evidence="2 3">
    <name type="scientific">Entomomonas asaccharolytica</name>
    <dbReference type="NCBI Taxonomy" id="2785331"/>
    <lineage>
        <taxon>Bacteria</taxon>
        <taxon>Pseudomonadati</taxon>
        <taxon>Pseudomonadota</taxon>
        <taxon>Gammaproteobacteria</taxon>
        <taxon>Pseudomonadales</taxon>
        <taxon>Pseudomonadaceae</taxon>
        <taxon>Entomomonas</taxon>
    </lineage>
</organism>
<evidence type="ECO:0000256" key="1">
    <source>
        <dbReference type="SAM" id="Phobius"/>
    </source>
</evidence>
<accession>A0A974NHD0</accession>
<gene>
    <name evidence="2" type="ORF">JHT90_05145</name>
</gene>
<keyword evidence="1" id="KW-1133">Transmembrane helix</keyword>
<keyword evidence="1" id="KW-0472">Membrane</keyword>
<evidence type="ECO:0000313" key="2">
    <source>
        <dbReference type="EMBL" id="QQP86626.1"/>
    </source>
</evidence>
<reference evidence="2 3" key="1">
    <citation type="submission" date="2021-01" db="EMBL/GenBank/DDBJ databases">
        <title>Entomomonas sp. F2A isolated from a house cricket (Acheta domesticus).</title>
        <authorList>
            <person name="Spergser J."/>
            <person name="Busse H.-J."/>
        </authorList>
    </citation>
    <scope>NUCLEOTIDE SEQUENCE [LARGE SCALE GENOMIC DNA]</scope>
    <source>
        <strain evidence="2 3">F2A</strain>
    </source>
</reference>
<proteinExistence type="predicted"/>
<keyword evidence="1" id="KW-0812">Transmembrane</keyword>
<dbReference type="RefSeq" id="WP_201094870.1">
    <property type="nucleotide sequence ID" value="NZ_CP067393.1"/>
</dbReference>